<comment type="caution">
    <text evidence="11">The sequence shown here is derived from an EMBL/GenBank/DDBJ whole genome shotgun (WGS) entry which is preliminary data.</text>
</comment>
<evidence type="ECO:0000313" key="12">
    <source>
        <dbReference type="Proteomes" id="UP000245119"/>
    </source>
</evidence>
<name>A0A2T7P383_POMCA</name>
<dbReference type="GO" id="GO:0016597">
    <property type="term" value="F:amino acid binding"/>
    <property type="evidence" value="ECO:0007669"/>
    <property type="project" value="InterPro"/>
</dbReference>
<dbReference type="STRING" id="400727.A0A2T7P383"/>
<dbReference type="PRINTS" id="PR00102">
    <property type="entry name" value="OTCASE"/>
</dbReference>
<evidence type="ECO:0000259" key="9">
    <source>
        <dbReference type="Pfam" id="PF00185"/>
    </source>
</evidence>
<evidence type="ECO:0000256" key="5">
    <source>
        <dbReference type="ARBA" id="ARBA00022571"/>
    </source>
</evidence>
<keyword evidence="5" id="KW-0055">Arginine biosynthesis</keyword>
<dbReference type="PROSITE" id="PS00097">
    <property type="entry name" value="CARBAMOYLTRANSFERASE"/>
    <property type="match status" value="1"/>
</dbReference>
<evidence type="ECO:0000256" key="2">
    <source>
        <dbReference type="ARBA" id="ARBA00007805"/>
    </source>
</evidence>
<evidence type="ECO:0000256" key="4">
    <source>
        <dbReference type="ARBA" id="ARBA00013007"/>
    </source>
</evidence>
<evidence type="ECO:0000256" key="3">
    <source>
        <dbReference type="ARBA" id="ARBA00011233"/>
    </source>
</evidence>
<evidence type="ECO:0000313" key="11">
    <source>
        <dbReference type="EMBL" id="PVD27868.1"/>
    </source>
</evidence>
<evidence type="ECO:0000259" key="10">
    <source>
        <dbReference type="Pfam" id="PF02729"/>
    </source>
</evidence>
<feature type="domain" description="Aspartate/ornithine carbamoyltransferase Asp/Orn-binding" evidence="9">
    <location>
        <begin position="105"/>
        <end position="253"/>
    </location>
</feature>
<comment type="similarity">
    <text evidence="2">Belongs to the aspartate/ornithine carbamoyltransferase superfamily. OTCase family.</text>
</comment>
<keyword evidence="6" id="KW-0028">Amino-acid biosynthesis</keyword>
<evidence type="ECO:0000256" key="1">
    <source>
        <dbReference type="ARBA" id="ARBA00004695"/>
    </source>
</evidence>
<dbReference type="FunFam" id="3.40.50.1370:FF:000009">
    <property type="entry name" value="Ornithine carbamoyltransferase, mitochondrial"/>
    <property type="match status" value="1"/>
</dbReference>
<protein>
    <recommendedName>
        <fullName evidence="4">ornithine carbamoyltransferase</fullName>
        <ecNumber evidence="4">2.1.3.3</ecNumber>
    </recommendedName>
</protein>
<dbReference type="InterPro" id="IPR006132">
    <property type="entry name" value="Asp/Orn_carbamoyltranf_P-bd"/>
</dbReference>
<keyword evidence="7 8" id="KW-0808">Transferase</keyword>
<dbReference type="Pfam" id="PF02729">
    <property type="entry name" value="OTCace_N"/>
    <property type="match status" value="1"/>
</dbReference>
<reference evidence="11 12" key="1">
    <citation type="submission" date="2018-04" db="EMBL/GenBank/DDBJ databases">
        <title>The genome of golden apple snail Pomacea canaliculata provides insight into stress tolerance and invasive adaptation.</title>
        <authorList>
            <person name="Liu C."/>
            <person name="Liu B."/>
            <person name="Ren Y."/>
            <person name="Zhang Y."/>
            <person name="Wang H."/>
            <person name="Li S."/>
            <person name="Jiang F."/>
            <person name="Yin L."/>
            <person name="Zhang G."/>
            <person name="Qian W."/>
            <person name="Fan W."/>
        </authorList>
    </citation>
    <scope>NUCLEOTIDE SEQUENCE [LARGE SCALE GENOMIC DNA]</scope>
    <source>
        <strain evidence="11">SZHN2017</strain>
        <tissue evidence="11">Muscle</tissue>
    </source>
</reference>
<dbReference type="Gene3D" id="3.40.50.1370">
    <property type="entry name" value="Aspartate/ornithine carbamoyltransferase"/>
    <property type="match status" value="2"/>
</dbReference>
<comment type="subunit">
    <text evidence="3">Homotrimer.</text>
</comment>
<keyword evidence="12" id="KW-1185">Reference proteome</keyword>
<evidence type="ECO:0000256" key="8">
    <source>
        <dbReference type="RuleBase" id="RU003634"/>
    </source>
</evidence>
<evidence type="ECO:0000256" key="7">
    <source>
        <dbReference type="ARBA" id="ARBA00022679"/>
    </source>
</evidence>
<dbReference type="OrthoDB" id="10252326at2759"/>
<dbReference type="GO" id="GO:0019240">
    <property type="term" value="P:citrulline biosynthetic process"/>
    <property type="evidence" value="ECO:0007669"/>
    <property type="project" value="TreeGrafter"/>
</dbReference>
<dbReference type="InterPro" id="IPR006130">
    <property type="entry name" value="Asp/Orn_carbamoylTrfase"/>
</dbReference>
<dbReference type="PANTHER" id="PTHR45753:SF3">
    <property type="entry name" value="ORNITHINE TRANSCARBAMYLASE, MITOCHONDRIAL"/>
    <property type="match status" value="1"/>
</dbReference>
<organism evidence="11 12">
    <name type="scientific">Pomacea canaliculata</name>
    <name type="common">Golden apple snail</name>
    <dbReference type="NCBI Taxonomy" id="400727"/>
    <lineage>
        <taxon>Eukaryota</taxon>
        <taxon>Metazoa</taxon>
        <taxon>Spiralia</taxon>
        <taxon>Lophotrochozoa</taxon>
        <taxon>Mollusca</taxon>
        <taxon>Gastropoda</taxon>
        <taxon>Caenogastropoda</taxon>
        <taxon>Architaenioglossa</taxon>
        <taxon>Ampullarioidea</taxon>
        <taxon>Ampullariidae</taxon>
        <taxon>Pomacea</taxon>
    </lineage>
</organism>
<comment type="pathway">
    <text evidence="1">Nitrogen metabolism; urea cycle; L-citrulline from L-ornithine and carbamoyl phosphate: step 1/1.</text>
</comment>
<dbReference type="GO" id="GO:0000050">
    <property type="term" value="P:urea cycle"/>
    <property type="evidence" value="ECO:0007669"/>
    <property type="project" value="UniProtKB-UniPathway"/>
</dbReference>
<proteinExistence type="inferred from homology"/>
<dbReference type="NCBIfam" id="NF001986">
    <property type="entry name" value="PRK00779.1"/>
    <property type="match status" value="1"/>
</dbReference>
<dbReference type="GO" id="GO:0004585">
    <property type="term" value="F:ornithine carbamoyltransferase activity"/>
    <property type="evidence" value="ECO:0007669"/>
    <property type="project" value="UniProtKB-EC"/>
</dbReference>
<dbReference type="EC" id="2.1.3.3" evidence="4"/>
<dbReference type="AlphaFoldDB" id="A0A2T7P383"/>
<evidence type="ECO:0000256" key="6">
    <source>
        <dbReference type="ARBA" id="ARBA00022605"/>
    </source>
</evidence>
<dbReference type="NCBIfam" id="TIGR00658">
    <property type="entry name" value="orni_carb_tr"/>
    <property type="match status" value="1"/>
</dbReference>
<dbReference type="InterPro" id="IPR006131">
    <property type="entry name" value="Asp_carbamoyltransf_Asp/Orn-bd"/>
</dbReference>
<dbReference type="Pfam" id="PF00185">
    <property type="entry name" value="OTCace"/>
    <property type="match status" value="1"/>
</dbReference>
<dbReference type="GO" id="GO:0042450">
    <property type="term" value="P:L-arginine biosynthetic process via ornithine"/>
    <property type="evidence" value="ECO:0007669"/>
    <property type="project" value="TreeGrafter"/>
</dbReference>
<dbReference type="InterPro" id="IPR002292">
    <property type="entry name" value="Orn/put_carbamltrans"/>
</dbReference>
<dbReference type="Proteomes" id="UP000245119">
    <property type="component" value="Linkage Group LG6"/>
</dbReference>
<feature type="domain" description="Aspartate/ornithine carbamoyltransferase carbamoyl-P binding" evidence="10">
    <location>
        <begin position="1"/>
        <end position="98"/>
    </location>
</feature>
<gene>
    <name evidence="11" type="ORF">C0Q70_10443</name>
</gene>
<dbReference type="GO" id="GO:0005739">
    <property type="term" value="C:mitochondrion"/>
    <property type="evidence" value="ECO:0007669"/>
    <property type="project" value="TreeGrafter"/>
</dbReference>
<sequence length="258" mass="29072">MIFQKRSTRTRLSSETGMTLLGGNAVFLGPEDVHIGINESMKDTARVLSRMSDVILARVFDQEDLEILADEAKIPVISGLSDLYHPLQILADLITLQEHFGYLRGLKIAWVGDGNNVLHSLMIGCSKLGIDLSFATPKGYEPKATVLEDTIRFAAKSGAQILMTNNPVEAVYRADAVITDTWISMGQEREKKERLKAFQGYQVSHKMMKEAGADWVFLHCLPRKQEEVTDDVFYDPERSLVWQEAENRKWTVMVSAEH</sequence>
<dbReference type="UniPathway" id="UPA00158">
    <property type="reaction ID" value="UER00271"/>
</dbReference>
<dbReference type="SUPFAM" id="SSF53671">
    <property type="entry name" value="Aspartate/ornithine carbamoyltransferase"/>
    <property type="match status" value="1"/>
</dbReference>
<dbReference type="InterPro" id="IPR036901">
    <property type="entry name" value="Asp/Orn_carbamoylTrfase_sf"/>
</dbReference>
<accession>A0A2T7P383</accession>
<dbReference type="EMBL" id="PZQS01000006">
    <property type="protein sequence ID" value="PVD27868.1"/>
    <property type="molecule type" value="Genomic_DNA"/>
</dbReference>
<dbReference type="PANTHER" id="PTHR45753">
    <property type="entry name" value="ORNITHINE CARBAMOYLTRANSFERASE, MITOCHONDRIAL"/>
    <property type="match status" value="1"/>
</dbReference>
<dbReference type="PRINTS" id="PR00100">
    <property type="entry name" value="AOTCASE"/>
</dbReference>